<sequence length="487" mass="54363">MAPDDVTTTTRPERSAAPDPLDLGRRIRARRVERGMSLQEFADRLGKAPSRVSVIENGQRDLRLGELQRIAEALGTTPEALYQRGELSERDALEVEFLRAQRTPLYASLGLPEIPVRKSLSDDVMRTQLKLLGELTQLHSSRAATPEVARRANLKLRAEQRERGNYFAELEHEAQAILSAIGYRDGPVSMDTVKRIAGHLGFTLHAVDDLPHTTKSITDSERMRVYLPASGVNESRSVVLQALAAYVLDKREPVDYGDLLQQRVETNYFAGAILLPEVSAVPLLRAAKQRRDLSIEEFRGHYGVTYETAAHRFSNLATQHLEIPVHFLKAHASGTLLKAYENDAVQFPTDALGNVEGQIVCRWWSARQVFTTDERIGTYSQYTDKPAGSYWCTSQVEPGPGGGYSISVGTKFSEAKWFRGRDTDVRLRSDCPDPSCCREPDPELVERWGDHAWPSARLNSSLLAAMPSGTFTGVDRVAVLEFLQRHP</sequence>
<organism evidence="4 5">
    <name type="scientific">Gulosibacter faecalis</name>
    <dbReference type="NCBI Taxonomy" id="272240"/>
    <lineage>
        <taxon>Bacteria</taxon>
        <taxon>Bacillati</taxon>
        <taxon>Actinomycetota</taxon>
        <taxon>Actinomycetes</taxon>
        <taxon>Micrococcales</taxon>
        <taxon>Microbacteriaceae</taxon>
        <taxon>Gulosibacter</taxon>
    </lineage>
</organism>
<dbReference type="EMBL" id="JBHUNE010000001">
    <property type="protein sequence ID" value="MFD2756900.1"/>
    <property type="molecule type" value="Genomic_DNA"/>
</dbReference>
<dbReference type="SUPFAM" id="SSF47413">
    <property type="entry name" value="lambda repressor-like DNA-binding domains"/>
    <property type="match status" value="1"/>
</dbReference>
<comment type="caution">
    <text evidence="4">The sequence shown here is derived from an EMBL/GenBank/DDBJ whole genome shotgun (WGS) entry which is preliminary data.</text>
</comment>
<dbReference type="Gene3D" id="1.10.260.40">
    <property type="entry name" value="lambda repressor-like DNA-binding domains"/>
    <property type="match status" value="1"/>
</dbReference>
<dbReference type="PROSITE" id="PS50943">
    <property type="entry name" value="HTH_CROC1"/>
    <property type="match status" value="1"/>
</dbReference>
<evidence type="ECO:0000313" key="4">
    <source>
        <dbReference type="EMBL" id="MFD2756900.1"/>
    </source>
</evidence>
<dbReference type="InterPro" id="IPR050807">
    <property type="entry name" value="TransReg_Diox_bact_type"/>
</dbReference>
<name>A0ABW5UU02_9MICO</name>
<dbReference type="Proteomes" id="UP001597492">
    <property type="component" value="Unassembled WGS sequence"/>
</dbReference>
<dbReference type="InterPro" id="IPR010982">
    <property type="entry name" value="Lambda_DNA-bd_dom_sf"/>
</dbReference>
<feature type="region of interest" description="Disordered" evidence="2">
    <location>
        <begin position="1"/>
        <end position="23"/>
    </location>
</feature>
<gene>
    <name evidence="4" type="ORF">ACFSW7_00720</name>
</gene>
<feature type="compositionally biased region" description="Basic and acidic residues" evidence="2">
    <location>
        <begin position="11"/>
        <end position="23"/>
    </location>
</feature>
<feature type="domain" description="HTH cro/C1-type" evidence="3">
    <location>
        <begin position="27"/>
        <end position="81"/>
    </location>
</feature>
<dbReference type="PANTHER" id="PTHR46797">
    <property type="entry name" value="HTH-TYPE TRANSCRIPTIONAL REGULATOR"/>
    <property type="match status" value="1"/>
</dbReference>
<accession>A0ABW5UU02</accession>
<dbReference type="RefSeq" id="WP_019619004.1">
    <property type="nucleotide sequence ID" value="NZ_JBHUNE010000001.1"/>
</dbReference>
<dbReference type="InterPro" id="IPR001387">
    <property type="entry name" value="Cro/C1-type_HTH"/>
</dbReference>
<dbReference type="CDD" id="cd00093">
    <property type="entry name" value="HTH_XRE"/>
    <property type="match status" value="1"/>
</dbReference>
<evidence type="ECO:0000256" key="1">
    <source>
        <dbReference type="ARBA" id="ARBA00023125"/>
    </source>
</evidence>
<evidence type="ECO:0000259" key="3">
    <source>
        <dbReference type="PROSITE" id="PS50943"/>
    </source>
</evidence>
<dbReference type="PANTHER" id="PTHR46797:SF1">
    <property type="entry name" value="METHYLPHOSPHONATE SYNTHASE"/>
    <property type="match status" value="1"/>
</dbReference>
<proteinExistence type="predicted"/>
<dbReference type="SMART" id="SM00530">
    <property type="entry name" value="HTH_XRE"/>
    <property type="match status" value="1"/>
</dbReference>
<keyword evidence="1" id="KW-0238">DNA-binding</keyword>
<dbReference type="Pfam" id="PF01381">
    <property type="entry name" value="HTH_3"/>
    <property type="match status" value="1"/>
</dbReference>
<evidence type="ECO:0000256" key="2">
    <source>
        <dbReference type="SAM" id="MobiDB-lite"/>
    </source>
</evidence>
<feature type="compositionally biased region" description="Polar residues" evidence="2">
    <location>
        <begin position="1"/>
        <end position="10"/>
    </location>
</feature>
<keyword evidence="5" id="KW-1185">Reference proteome</keyword>
<protein>
    <submittedName>
        <fullName evidence="4">Helix-turn-helix domain-containing protein</fullName>
    </submittedName>
</protein>
<evidence type="ECO:0000313" key="5">
    <source>
        <dbReference type="Proteomes" id="UP001597492"/>
    </source>
</evidence>
<reference evidence="5" key="1">
    <citation type="journal article" date="2019" name="Int. J. Syst. Evol. Microbiol.">
        <title>The Global Catalogue of Microorganisms (GCM) 10K type strain sequencing project: providing services to taxonomists for standard genome sequencing and annotation.</title>
        <authorList>
            <consortium name="The Broad Institute Genomics Platform"/>
            <consortium name="The Broad Institute Genome Sequencing Center for Infectious Disease"/>
            <person name="Wu L."/>
            <person name="Ma J."/>
        </authorList>
    </citation>
    <scope>NUCLEOTIDE SEQUENCE [LARGE SCALE GENOMIC DNA]</scope>
    <source>
        <strain evidence="5">TISTR 1514</strain>
    </source>
</reference>